<reference evidence="1" key="1">
    <citation type="submission" date="2021-06" db="EMBL/GenBank/DDBJ databases">
        <authorList>
            <person name="Hodson N. C."/>
            <person name="Mongue J. A."/>
            <person name="Jaron S. K."/>
        </authorList>
    </citation>
    <scope>NUCLEOTIDE SEQUENCE</scope>
</reference>
<sequence length="61" mass="6835">LFAIVQISIDLILRGDHPSVYLAAINRQTPRAKELARIAYATIKATSVLKEHITCYVDESH</sequence>
<name>A0A8J2JU41_9HEXA</name>
<protein>
    <submittedName>
        <fullName evidence="1">Uncharacterized protein</fullName>
    </submittedName>
</protein>
<dbReference type="EMBL" id="CAJVCH010138156">
    <property type="protein sequence ID" value="CAG7726630.1"/>
    <property type="molecule type" value="Genomic_DNA"/>
</dbReference>
<gene>
    <name evidence="1" type="ORF">AFUS01_LOCUS15535</name>
</gene>
<evidence type="ECO:0000313" key="1">
    <source>
        <dbReference type="EMBL" id="CAG7726630.1"/>
    </source>
</evidence>
<dbReference type="AlphaFoldDB" id="A0A8J2JU41"/>
<evidence type="ECO:0000313" key="2">
    <source>
        <dbReference type="Proteomes" id="UP000708208"/>
    </source>
</evidence>
<accession>A0A8J2JU41</accession>
<comment type="caution">
    <text evidence="1">The sequence shown here is derived from an EMBL/GenBank/DDBJ whole genome shotgun (WGS) entry which is preliminary data.</text>
</comment>
<dbReference type="Proteomes" id="UP000708208">
    <property type="component" value="Unassembled WGS sequence"/>
</dbReference>
<keyword evidence="2" id="KW-1185">Reference proteome</keyword>
<organism evidence="1 2">
    <name type="scientific">Allacma fusca</name>
    <dbReference type="NCBI Taxonomy" id="39272"/>
    <lineage>
        <taxon>Eukaryota</taxon>
        <taxon>Metazoa</taxon>
        <taxon>Ecdysozoa</taxon>
        <taxon>Arthropoda</taxon>
        <taxon>Hexapoda</taxon>
        <taxon>Collembola</taxon>
        <taxon>Symphypleona</taxon>
        <taxon>Sminthuridae</taxon>
        <taxon>Allacma</taxon>
    </lineage>
</organism>
<feature type="non-terminal residue" evidence="1">
    <location>
        <position position="1"/>
    </location>
</feature>
<proteinExistence type="predicted"/>